<dbReference type="InterPro" id="IPR029058">
    <property type="entry name" value="AB_hydrolase_fold"/>
</dbReference>
<gene>
    <name evidence="1" type="ORF">ENS59_03300</name>
</gene>
<dbReference type="SUPFAM" id="SSF53474">
    <property type="entry name" value="alpha/beta-Hydrolases"/>
    <property type="match status" value="1"/>
</dbReference>
<dbReference type="EMBL" id="DSVL01000100">
    <property type="protein sequence ID" value="HFH28524.1"/>
    <property type="molecule type" value="Genomic_DNA"/>
</dbReference>
<accession>A0A7C3IFZ7</accession>
<organism evidence="1">
    <name type="scientific">Gracilinema caldarium</name>
    <dbReference type="NCBI Taxonomy" id="215591"/>
    <lineage>
        <taxon>Bacteria</taxon>
        <taxon>Pseudomonadati</taxon>
        <taxon>Spirochaetota</taxon>
        <taxon>Spirochaetia</taxon>
        <taxon>Spirochaetales</taxon>
        <taxon>Breznakiellaceae</taxon>
        <taxon>Gracilinema</taxon>
    </lineage>
</organism>
<reference evidence="1" key="1">
    <citation type="journal article" date="2020" name="mSystems">
        <title>Genome- and Community-Level Interaction Insights into Carbon Utilization and Element Cycling Functions of Hydrothermarchaeota in Hydrothermal Sediment.</title>
        <authorList>
            <person name="Zhou Z."/>
            <person name="Liu Y."/>
            <person name="Xu W."/>
            <person name="Pan J."/>
            <person name="Luo Z.H."/>
            <person name="Li M."/>
        </authorList>
    </citation>
    <scope>NUCLEOTIDE SEQUENCE [LARGE SCALE GENOMIC DNA]</scope>
    <source>
        <strain evidence="1">SpSt-503</strain>
    </source>
</reference>
<sequence>MKHGSRIQLFTPVSLAIAGVLLGALISCSSPFTEISRPIAEGGDVPASRAIVNLAISSITPTANSTNVSIGQPVVVTFTTAVNASSVPATFVTLTDTATNAVLSGRIMWDSTKTKLYYYPIFKTTAEGSGSSATIRISGPKQGKSYKITLKGTITAANGTTLTVNQSQSYTCANLDFGIWWFNDQGEAQKYIPGVPNQFYDPSKPVVLYVHGWQKSSVTNNYWRENLYFWNDKYTSSMNTGSLWKQKGYNLGVFYWDQFADEDEVKDAEAKIWVGNNGLKQMRYKLSNGTYVSYSTAKSAGDLFYDAYIQAVGSNASGYIRLVGHSLGNQMATYLTYKTAVAAKNGSLASSLVPKRIYLADPFWSKDGKTYLGGKWTGELCRTYINYAISNFGTIVEQSKSTAAGGYLVGDDNLDMRKMTTFFRIWPDFIPITDAAIQHSYAVLWYMWSMGGTVQTQYGTLGAASADSTVKSMMNYGKSSYYYWYSSGSGNNTNTPLDDSYIRASGVSTW</sequence>
<proteinExistence type="predicted"/>
<name>A0A7C3IFZ7_9SPIR</name>
<dbReference type="Gene3D" id="3.40.50.1820">
    <property type="entry name" value="alpha/beta hydrolase"/>
    <property type="match status" value="1"/>
</dbReference>
<protein>
    <submittedName>
        <fullName evidence="1">Uncharacterized protein</fullName>
    </submittedName>
</protein>
<evidence type="ECO:0000313" key="1">
    <source>
        <dbReference type="EMBL" id="HFH28524.1"/>
    </source>
</evidence>
<dbReference type="AlphaFoldDB" id="A0A7C3IFZ7"/>
<dbReference type="Gene3D" id="2.60.40.3710">
    <property type="match status" value="1"/>
</dbReference>
<dbReference type="PROSITE" id="PS51257">
    <property type="entry name" value="PROKAR_LIPOPROTEIN"/>
    <property type="match status" value="1"/>
</dbReference>
<comment type="caution">
    <text evidence="1">The sequence shown here is derived from an EMBL/GenBank/DDBJ whole genome shotgun (WGS) entry which is preliminary data.</text>
</comment>